<protein>
    <recommendedName>
        <fullName evidence="7">HTH-type transcriptional regulatory protein TyrR</fullName>
    </recommendedName>
</protein>
<evidence type="ECO:0000256" key="8">
    <source>
        <dbReference type="SAM" id="Coils"/>
    </source>
</evidence>
<dbReference type="GO" id="GO:0006355">
    <property type="term" value="P:regulation of DNA-templated transcription"/>
    <property type="evidence" value="ECO:0007669"/>
    <property type="project" value="InterPro"/>
</dbReference>
<evidence type="ECO:0000256" key="3">
    <source>
        <dbReference type="ARBA" id="ARBA00022840"/>
    </source>
</evidence>
<dbReference type="Pfam" id="PF00989">
    <property type="entry name" value="PAS"/>
    <property type="match status" value="1"/>
</dbReference>
<dbReference type="PROSITE" id="PS50113">
    <property type="entry name" value="PAC"/>
    <property type="match status" value="1"/>
</dbReference>
<dbReference type="SUPFAM" id="SSF55785">
    <property type="entry name" value="PYP-like sensor domain (PAS domain)"/>
    <property type="match status" value="1"/>
</dbReference>
<feature type="domain" description="PAC" evidence="11">
    <location>
        <begin position="75"/>
        <end position="127"/>
    </location>
</feature>
<dbReference type="Pfam" id="PF00158">
    <property type="entry name" value="Sigma54_activat"/>
    <property type="match status" value="1"/>
</dbReference>
<evidence type="ECO:0000256" key="5">
    <source>
        <dbReference type="ARBA" id="ARBA00023125"/>
    </source>
</evidence>
<dbReference type="Gene3D" id="3.40.50.300">
    <property type="entry name" value="P-loop containing nucleotide triphosphate hydrolases"/>
    <property type="match status" value="1"/>
</dbReference>
<evidence type="ECO:0000256" key="6">
    <source>
        <dbReference type="ARBA" id="ARBA00023163"/>
    </source>
</evidence>
<dbReference type="CDD" id="cd00130">
    <property type="entry name" value="PAS"/>
    <property type="match status" value="1"/>
</dbReference>
<dbReference type="OrthoDB" id="9762199at2"/>
<dbReference type="InterPro" id="IPR000014">
    <property type="entry name" value="PAS"/>
</dbReference>
<dbReference type="NCBIfam" id="TIGR00229">
    <property type="entry name" value="sensory_box"/>
    <property type="match status" value="1"/>
</dbReference>
<evidence type="ECO:0000256" key="1">
    <source>
        <dbReference type="ARBA" id="ARBA00022741"/>
    </source>
</evidence>
<feature type="domain" description="Sigma-54 factor interaction" evidence="9">
    <location>
        <begin position="154"/>
        <end position="383"/>
    </location>
</feature>
<dbReference type="InterPro" id="IPR000700">
    <property type="entry name" value="PAS-assoc_C"/>
</dbReference>
<dbReference type="RefSeq" id="WP_100668855.1">
    <property type="nucleotide sequence ID" value="NZ_CP024955.1"/>
</dbReference>
<keyword evidence="2" id="KW-0058">Aromatic hydrocarbons catabolism</keyword>
<dbReference type="InterPro" id="IPR002078">
    <property type="entry name" value="Sigma_54_int"/>
</dbReference>
<dbReference type="Gene3D" id="1.10.10.60">
    <property type="entry name" value="Homeodomain-like"/>
    <property type="match status" value="1"/>
</dbReference>
<dbReference type="PROSITE" id="PS50045">
    <property type="entry name" value="SIGMA54_INTERACT_4"/>
    <property type="match status" value="1"/>
</dbReference>
<evidence type="ECO:0000259" key="11">
    <source>
        <dbReference type="PROSITE" id="PS50113"/>
    </source>
</evidence>
<keyword evidence="13" id="KW-1185">Reference proteome</keyword>
<name>A0A2K8N9S7_9BACL</name>
<dbReference type="InterPro" id="IPR025944">
    <property type="entry name" value="Sigma_54_int_dom_CS"/>
</dbReference>
<dbReference type="InterPro" id="IPR025943">
    <property type="entry name" value="Sigma_54_int_dom_ATP-bd_2"/>
</dbReference>
<proteinExistence type="predicted"/>
<dbReference type="Gene3D" id="1.10.8.60">
    <property type="match status" value="1"/>
</dbReference>
<dbReference type="InterPro" id="IPR013767">
    <property type="entry name" value="PAS_fold"/>
</dbReference>
<dbReference type="InterPro" id="IPR003593">
    <property type="entry name" value="AAA+_ATPase"/>
</dbReference>
<keyword evidence="5" id="KW-0238">DNA-binding</keyword>
<dbReference type="InterPro" id="IPR058031">
    <property type="entry name" value="AAA_lid_NorR"/>
</dbReference>
<dbReference type="EMBL" id="CP024955">
    <property type="protein sequence ID" value="ATY86106.1"/>
    <property type="molecule type" value="Genomic_DNA"/>
</dbReference>
<reference evidence="13" key="1">
    <citation type="submission" date="2017-11" db="EMBL/GenBank/DDBJ databases">
        <title>Complete Genome Sequence of Kyrpidia sp. Strain EA-1, a thermophilic, hydrogen-oxidizing Bacterium, isolated from the Azores.</title>
        <authorList>
            <person name="Reiner J.E."/>
            <person name="Lapp C.J."/>
            <person name="Bunk B."/>
            <person name="Gescher J."/>
        </authorList>
    </citation>
    <scope>NUCLEOTIDE SEQUENCE [LARGE SCALE GENOMIC DNA]</scope>
    <source>
        <strain evidence="13">EA-1</strain>
    </source>
</reference>
<evidence type="ECO:0000256" key="4">
    <source>
        <dbReference type="ARBA" id="ARBA00023015"/>
    </source>
</evidence>
<feature type="domain" description="PAS" evidence="10">
    <location>
        <begin position="8"/>
        <end position="58"/>
    </location>
</feature>
<sequence>MQWTGLYDHTWFLRILDSLTDGIFIANGQGITLWVNQASAKICGLSREELIGKSVYELEEKGIFSPSVTRKVLQENRPMSVVQTMRDGRKYLVTGTALYNESGEIQLVIANSRDITEAINFHQQLDELEDLVRHYSQELRKIRLEKQHEERDLVVGKSKTFRDLTELVERVADMDVTILITGESGVGKNVIARRIHELSPRYNQPFLQLNCSSIPEALFESELFGYKKGAFTGANPNGKIGLVQLADKGTLFLDEIGELPLHVQAKLLHLLQDKRFLPIGAEKPVTVDVRIIAATNRDLQQMVQDGTFRKDLYYRLSIIPIQVPSLRERKEDILPLIDHFTEKFNKKYGVKKHFEAGALEILLDYEWPGNIRELENCIERLIAISKHNTIRPDDLPPDLRERSSRITFPHLSGMSLREALEQVEKTYLIHAYREYQSTRKAAKVLGMSQSSLVRRLKKYGIR</sequence>
<dbReference type="NCBIfam" id="TIGR04381">
    <property type="entry name" value="HTH_TypR"/>
    <property type="match status" value="1"/>
</dbReference>
<dbReference type="PROSITE" id="PS00676">
    <property type="entry name" value="SIGMA54_INTERACT_2"/>
    <property type="match status" value="1"/>
</dbReference>
<accession>A0A2K8N9S7</accession>
<dbReference type="PANTHER" id="PTHR32071:SF57">
    <property type="entry name" value="C4-DICARBOXYLATE TRANSPORT TRANSCRIPTIONAL REGULATORY PROTEIN DCTD"/>
    <property type="match status" value="1"/>
</dbReference>
<dbReference type="InterPro" id="IPR030828">
    <property type="entry name" value="HTH_TyrR"/>
</dbReference>
<dbReference type="SMART" id="SM00091">
    <property type="entry name" value="PAS"/>
    <property type="match status" value="1"/>
</dbReference>
<keyword evidence="8" id="KW-0175">Coiled coil</keyword>
<evidence type="ECO:0000313" key="12">
    <source>
        <dbReference type="EMBL" id="ATY86106.1"/>
    </source>
</evidence>
<dbReference type="Pfam" id="PF25601">
    <property type="entry name" value="AAA_lid_14"/>
    <property type="match status" value="1"/>
</dbReference>
<evidence type="ECO:0000256" key="7">
    <source>
        <dbReference type="ARBA" id="ARBA00029500"/>
    </source>
</evidence>
<dbReference type="AlphaFoldDB" id="A0A2K8N9S7"/>
<dbReference type="SUPFAM" id="SSF52540">
    <property type="entry name" value="P-loop containing nucleoside triphosphate hydrolases"/>
    <property type="match status" value="1"/>
</dbReference>
<dbReference type="PROSITE" id="PS00688">
    <property type="entry name" value="SIGMA54_INTERACT_3"/>
    <property type="match status" value="1"/>
</dbReference>
<dbReference type="GO" id="GO:0005524">
    <property type="term" value="F:ATP binding"/>
    <property type="evidence" value="ECO:0007669"/>
    <property type="project" value="UniProtKB-KW"/>
</dbReference>
<organism evidence="12 13">
    <name type="scientific">Kyrpidia spormannii</name>
    <dbReference type="NCBI Taxonomy" id="2055160"/>
    <lineage>
        <taxon>Bacteria</taxon>
        <taxon>Bacillati</taxon>
        <taxon>Bacillota</taxon>
        <taxon>Bacilli</taxon>
        <taxon>Bacillales</taxon>
        <taxon>Alicyclobacillaceae</taxon>
        <taxon>Kyrpidia</taxon>
    </lineage>
</organism>
<feature type="coiled-coil region" evidence="8">
    <location>
        <begin position="118"/>
        <end position="152"/>
    </location>
</feature>
<evidence type="ECO:0000259" key="10">
    <source>
        <dbReference type="PROSITE" id="PS50112"/>
    </source>
</evidence>
<dbReference type="SMART" id="SM00382">
    <property type="entry name" value="AAA"/>
    <property type="match status" value="1"/>
</dbReference>
<dbReference type="InterPro" id="IPR027417">
    <property type="entry name" value="P-loop_NTPase"/>
</dbReference>
<dbReference type="SUPFAM" id="SSF46689">
    <property type="entry name" value="Homeodomain-like"/>
    <property type="match status" value="1"/>
</dbReference>
<keyword evidence="3" id="KW-0067">ATP-binding</keyword>
<dbReference type="PROSITE" id="PS00675">
    <property type="entry name" value="SIGMA54_INTERACT_1"/>
    <property type="match status" value="1"/>
</dbReference>
<dbReference type="FunFam" id="3.40.50.300:FF:000006">
    <property type="entry name" value="DNA-binding transcriptional regulator NtrC"/>
    <property type="match status" value="1"/>
</dbReference>
<dbReference type="Pfam" id="PF18024">
    <property type="entry name" value="HTH_50"/>
    <property type="match status" value="1"/>
</dbReference>
<dbReference type="PANTHER" id="PTHR32071">
    <property type="entry name" value="TRANSCRIPTIONAL REGULATORY PROTEIN"/>
    <property type="match status" value="1"/>
</dbReference>
<dbReference type="InterPro" id="IPR035965">
    <property type="entry name" value="PAS-like_dom_sf"/>
</dbReference>
<dbReference type="InterPro" id="IPR025662">
    <property type="entry name" value="Sigma_54_int_dom_ATP-bd_1"/>
</dbReference>
<keyword evidence="1" id="KW-0547">Nucleotide-binding</keyword>
<keyword evidence="6" id="KW-0804">Transcription</keyword>
<dbReference type="Gene3D" id="3.30.450.20">
    <property type="entry name" value="PAS domain"/>
    <property type="match status" value="1"/>
</dbReference>
<dbReference type="CDD" id="cd00009">
    <property type="entry name" value="AAA"/>
    <property type="match status" value="1"/>
</dbReference>
<dbReference type="PROSITE" id="PS50112">
    <property type="entry name" value="PAS"/>
    <property type="match status" value="1"/>
</dbReference>
<dbReference type="Proteomes" id="UP000231932">
    <property type="component" value="Chromosome"/>
</dbReference>
<dbReference type="KEGG" id="kyr:CVV65_15205"/>
<evidence type="ECO:0000259" key="9">
    <source>
        <dbReference type="PROSITE" id="PS50045"/>
    </source>
</evidence>
<dbReference type="InterPro" id="IPR009057">
    <property type="entry name" value="Homeodomain-like_sf"/>
</dbReference>
<gene>
    <name evidence="12" type="ORF">CVV65_15205</name>
</gene>
<keyword evidence="4" id="KW-0805">Transcription regulation</keyword>
<dbReference type="GO" id="GO:0003677">
    <property type="term" value="F:DNA binding"/>
    <property type="evidence" value="ECO:0007669"/>
    <property type="project" value="UniProtKB-KW"/>
</dbReference>
<evidence type="ECO:0000256" key="2">
    <source>
        <dbReference type="ARBA" id="ARBA00022797"/>
    </source>
</evidence>
<evidence type="ECO:0000313" key="13">
    <source>
        <dbReference type="Proteomes" id="UP000231932"/>
    </source>
</evidence>